<accession>A0A9W7ZVC5</accession>
<sequence>MTASVEASKLTLLLNECVPDIDQPVVDYIVGFLPSSTTTPTNKNTNSTSSSFDRYTLTEAEIAESVEPTVRALLESAGGREAKIDRVCQTLAGYLKEHVRREQAARQRETGGNAGSGANTGGLVRLEQPIKMMSQNLGDGGSRNARIANLGRSVDLASVKGRNLASQVDVSKLKKAEAKIKAKMEKRVRRAAYEASKLIDDDANRQLQDQEDLETLKVNPILDYTSTKNKTKDIKAENFDISFAGKRILTNANLTLAYGRRYGLIGRNGIGKSTLLRAISRRELDIPTHISILHVEQEMAGDDTSAIRSVLKADIWREFLLREETNLLAETKSLETAEPEPEEGESTEDAAERLKAYKDEVNAKLQETYTKLELIESDKAESRAAAILAGLGFRQDQLQNPTRSFSGGWRMRLSLARALFCRPDLLLLDEPTNMLDIPAVVWLERYLAKWPSTLLVVSHDREFLDEVATDIMHQHSEKLDLYRGNFSVFYGTKEERRRQQMREYEAQLQQRQHLQDFIDRWRYNAKRAAQAQSKIKILEKLPILEAPADETVVTFRFPDPEALSPPILQMNEVGFAYSPDSPPILQGVNIDMQMNSRIAVVGPNGAGKSTMLKLLIQQLSPQRGMVHRHGRLRIAYFTQHHVDQLDLTLSPVAYMALTYPGRNEEEYRRHLGSFGITGMVGLQTIKTLSGGQKSRVAFACLAIQNPHILVLDEPTNHLDMDSIDALTQALRNFDGGVVLVSHDERFIDGVAEELWVCNEGSLTKFRGDGIKEYKRIICPPDSVSL</sequence>
<feature type="region of interest" description="Disordered" evidence="4">
    <location>
        <begin position="102"/>
        <end position="121"/>
    </location>
</feature>
<feature type="domain" description="ABC transporter" evidence="5">
    <location>
        <begin position="568"/>
        <end position="785"/>
    </location>
</feature>
<dbReference type="EMBL" id="JANBPT010000838">
    <property type="protein sequence ID" value="KAJ1912376.1"/>
    <property type="molecule type" value="Genomic_DNA"/>
</dbReference>
<dbReference type="InterPro" id="IPR032781">
    <property type="entry name" value="ABC_tran_Xtn"/>
</dbReference>
<dbReference type="GO" id="GO:0016887">
    <property type="term" value="F:ATP hydrolysis activity"/>
    <property type="evidence" value="ECO:0007669"/>
    <property type="project" value="InterPro"/>
</dbReference>
<protein>
    <submittedName>
        <fullName evidence="6">ATP-binding cassette, regulator of translational elongation</fullName>
    </submittedName>
</protein>
<dbReference type="InterPro" id="IPR027417">
    <property type="entry name" value="P-loop_NTPase"/>
</dbReference>
<dbReference type="AlphaFoldDB" id="A0A9W7ZVC5"/>
<dbReference type="PANTHER" id="PTHR19211:SF117">
    <property type="entry name" value="ATP-BINDING CASSETTE SUB-FAMILY F MEMBER 3"/>
    <property type="match status" value="1"/>
</dbReference>
<dbReference type="InterPro" id="IPR050611">
    <property type="entry name" value="ABCF"/>
</dbReference>
<gene>
    <name evidence="6" type="primary">GCN20_2</name>
    <name evidence="6" type="ORF">IWQ60_009688</name>
</gene>
<keyword evidence="3 6" id="KW-0067">ATP-binding</keyword>
<dbReference type="FunFam" id="3.40.50.300:FF:000104">
    <property type="entry name" value="ATP-binding cassette sub-family F member 3"/>
    <property type="match status" value="1"/>
</dbReference>
<reference evidence="6" key="1">
    <citation type="submission" date="2022-07" db="EMBL/GenBank/DDBJ databases">
        <title>Phylogenomic reconstructions and comparative analyses of Kickxellomycotina fungi.</title>
        <authorList>
            <person name="Reynolds N.K."/>
            <person name="Stajich J.E."/>
            <person name="Barry K."/>
            <person name="Grigoriev I.V."/>
            <person name="Crous P."/>
            <person name="Smith M.E."/>
        </authorList>
    </citation>
    <scope>NUCLEOTIDE SEQUENCE</scope>
    <source>
        <strain evidence="6">RSA 861</strain>
    </source>
</reference>
<evidence type="ECO:0000313" key="7">
    <source>
        <dbReference type="Proteomes" id="UP001150569"/>
    </source>
</evidence>
<evidence type="ECO:0000256" key="1">
    <source>
        <dbReference type="ARBA" id="ARBA00022737"/>
    </source>
</evidence>
<dbReference type="OrthoDB" id="2110130at2759"/>
<keyword evidence="1" id="KW-0677">Repeat</keyword>
<dbReference type="Gene3D" id="3.40.50.300">
    <property type="entry name" value="P-loop containing nucleotide triphosphate hydrolases"/>
    <property type="match status" value="2"/>
</dbReference>
<organism evidence="6 7">
    <name type="scientific">Tieghemiomyces parasiticus</name>
    <dbReference type="NCBI Taxonomy" id="78921"/>
    <lineage>
        <taxon>Eukaryota</taxon>
        <taxon>Fungi</taxon>
        <taxon>Fungi incertae sedis</taxon>
        <taxon>Zoopagomycota</taxon>
        <taxon>Kickxellomycotina</taxon>
        <taxon>Dimargaritomycetes</taxon>
        <taxon>Dimargaritales</taxon>
        <taxon>Dimargaritaceae</taxon>
        <taxon>Tieghemiomyces</taxon>
    </lineage>
</organism>
<dbReference type="Pfam" id="PF12848">
    <property type="entry name" value="ABC_tran_Xtn"/>
    <property type="match status" value="1"/>
</dbReference>
<dbReference type="SUPFAM" id="SSF52540">
    <property type="entry name" value="P-loop containing nucleoside triphosphate hydrolases"/>
    <property type="match status" value="2"/>
</dbReference>
<dbReference type="InterPro" id="IPR017871">
    <property type="entry name" value="ABC_transporter-like_CS"/>
</dbReference>
<dbReference type="InterPro" id="IPR003439">
    <property type="entry name" value="ABC_transporter-like_ATP-bd"/>
</dbReference>
<dbReference type="SMART" id="SM00382">
    <property type="entry name" value="AAA"/>
    <property type="match status" value="2"/>
</dbReference>
<dbReference type="FunFam" id="3.40.50.300:FF:000882">
    <property type="entry name" value="Translation initiation regulator (Gcn20)"/>
    <property type="match status" value="1"/>
</dbReference>
<keyword evidence="2" id="KW-0547">Nucleotide-binding</keyword>
<keyword evidence="7" id="KW-1185">Reference proteome</keyword>
<evidence type="ECO:0000259" key="5">
    <source>
        <dbReference type="PROSITE" id="PS50893"/>
    </source>
</evidence>
<dbReference type="Pfam" id="PF00005">
    <property type="entry name" value="ABC_tran"/>
    <property type="match status" value="2"/>
</dbReference>
<name>A0A9W7ZVC5_9FUNG</name>
<dbReference type="PANTHER" id="PTHR19211">
    <property type="entry name" value="ATP-BINDING TRANSPORT PROTEIN-RELATED"/>
    <property type="match status" value="1"/>
</dbReference>
<dbReference type="PROSITE" id="PS00211">
    <property type="entry name" value="ABC_TRANSPORTER_1"/>
    <property type="match status" value="2"/>
</dbReference>
<dbReference type="GO" id="GO:0005524">
    <property type="term" value="F:ATP binding"/>
    <property type="evidence" value="ECO:0007669"/>
    <property type="project" value="UniProtKB-KW"/>
</dbReference>
<dbReference type="InterPro" id="IPR003593">
    <property type="entry name" value="AAA+_ATPase"/>
</dbReference>
<feature type="domain" description="ABC transporter" evidence="5">
    <location>
        <begin position="234"/>
        <end position="509"/>
    </location>
</feature>
<evidence type="ECO:0000256" key="3">
    <source>
        <dbReference type="ARBA" id="ARBA00022840"/>
    </source>
</evidence>
<dbReference type="PROSITE" id="PS50893">
    <property type="entry name" value="ABC_TRANSPORTER_2"/>
    <property type="match status" value="2"/>
</dbReference>
<dbReference type="CDD" id="cd03221">
    <property type="entry name" value="ABCF_EF-3"/>
    <property type="match status" value="2"/>
</dbReference>
<proteinExistence type="predicted"/>
<evidence type="ECO:0000313" key="6">
    <source>
        <dbReference type="EMBL" id="KAJ1912376.1"/>
    </source>
</evidence>
<dbReference type="Proteomes" id="UP001150569">
    <property type="component" value="Unassembled WGS sequence"/>
</dbReference>
<comment type="caution">
    <text evidence="6">The sequence shown here is derived from an EMBL/GenBank/DDBJ whole genome shotgun (WGS) entry which is preliminary data.</text>
</comment>
<evidence type="ECO:0000256" key="4">
    <source>
        <dbReference type="SAM" id="MobiDB-lite"/>
    </source>
</evidence>
<evidence type="ECO:0000256" key="2">
    <source>
        <dbReference type="ARBA" id="ARBA00022741"/>
    </source>
</evidence>